<evidence type="ECO:0000313" key="3">
    <source>
        <dbReference type="EMBL" id="KWZ38069.1"/>
    </source>
</evidence>
<dbReference type="InterPro" id="IPR016117">
    <property type="entry name" value="ArgJ-like_dom_sf"/>
</dbReference>
<evidence type="ECO:0000313" key="4">
    <source>
        <dbReference type="Proteomes" id="UP000070255"/>
    </source>
</evidence>
<evidence type="ECO:0000256" key="1">
    <source>
        <dbReference type="ARBA" id="ARBA00007068"/>
    </source>
</evidence>
<dbReference type="EMBL" id="LNJQ01000004">
    <property type="protein sequence ID" value="KWZ38069.1"/>
    <property type="molecule type" value="Genomic_DNA"/>
</dbReference>
<dbReference type="PANTHER" id="PTHR36512">
    <property type="entry name" value="D-AMINOPEPTIDASE"/>
    <property type="match status" value="1"/>
</dbReference>
<dbReference type="InterPro" id="IPR005321">
    <property type="entry name" value="Peptidase_S58_DmpA"/>
</dbReference>
<comment type="caution">
    <text evidence="3">The sequence shown here is derived from an EMBL/GenBank/DDBJ whole genome shotgun (WGS) entry which is preliminary data.</text>
</comment>
<keyword evidence="3" id="KW-0645">Protease</keyword>
<dbReference type="Proteomes" id="UP000070255">
    <property type="component" value="Unassembled WGS sequence"/>
</dbReference>
<comment type="similarity">
    <text evidence="1">Belongs to the peptidase S58 family.</text>
</comment>
<gene>
    <name evidence="3" type="ORF">WS72_24565</name>
</gene>
<reference evidence="3 4" key="1">
    <citation type="submission" date="2015-11" db="EMBL/GenBank/DDBJ databases">
        <authorList>
            <person name="Sahl J."/>
            <person name="Wagner D."/>
            <person name="Keim P."/>
        </authorList>
    </citation>
    <scope>NUCLEOTIDE SEQUENCE [LARGE SCALE GENOMIC DNA]</scope>
    <source>
        <strain evidence="3 4">BDU18</strain>
    </source>
</reference>
<dbReference type="PANTHER" id="PTHR36512:SF3">
    <property type="entry name" value="BLR5678 PROTEIN"/>
    <property type="match status" value="1"/>
</dbReference>
<keyword evidence="3" id="KW-0031">Aminopeptidase</keyword>
<dbReference type="Pfam" id="PF03576">
    <property type="entry name" value="Peptidase_S58"/>
    <property type="match status" value="1"/>
</dbReference>
<keyword evidence="3" id="KW-0378">Hydrolase</keyword>
<protein>
    <submittedName>
        <fullName evidence="3">Aminopeptidase</fullName>
    </submittedName>
</protein>
<feature type="region of interest" description="Disordered" evidence="2">
    <location>
        <begin position="248"/>
        <end position="274"/>
    </location>
</feature>
<dbReference type="CDD" id="cd02253">
    <property type="entry name" value="DmpA"/>
    <property type="match status" value="1"/>
</dbReference>
<dbReference type="SUPFAM" id="SSF56266">
    <property type="entry name" value="DmpA/ArgJ-like"/>
    <property type="match status" value="1"/>
</dbReference>
<accession>A0ABR5T4C7</accession>
<keyword evidence="4" id="KW-1185">Reference proteome</keyword>
<dbReference type="Gene3D" id="3.60.70.12">
    <property type="entry name" value="L-amino peptidase D-ALA esterase/amidase"/>
    <property type="match status" value="1"/>
</dbReference>
<dbReference type="GO" id="GO:0004177">
    <property type="term" value="F:aminopeptidase activity"/>
    <property type="evidence" value="ECO:0007669"/>
    <property type="project" value="UniProtKB-KW"/>
</dbReference>
<name>A0ABR5T4C7_9BURK</name>
<sequence length="434" mass="43386">MGAHAAGGPDAAGGVNVTRAADRADAAPHVGALPAGPLCSIADVAGVTVGHATLDSGGVQTGVSVVRPHAGDVYRDKVPAAAAVINGFGKSVGLVQLDELGVLETPLALTNTFGVAALAHAQIRAAIDANPQIGRAWPTVNPLVFECNDGYLNDQHAFAVTPEHYAQALADARPGFARGAVGAGRGMSCFDLKGGIGSASRVARAAGESWTVGALVLANFGRLPMLTIDGVPVGRMIAARDAGGAQAAAGGQGAGAARDEAGTGGTGRAGDAAHDAGDCANARANSKAAGGLAPDAAAARPDAPPPEQGSIIMLVATDAPLSSRQLRRVALRAAAGLARTGSVYGHGSGDIALAFSTAYTVPHDAERIALPALVADAALDPLFAAAADSVEQAIVDALWRATSVVGRDGHARRALRDAAPEVERWMRASREANR</sequence>
<dbReference type="RefSeq" id="WP_060822762.1">
    <property type="nucleotide sequence ID" value="NZ_LNJQ01000004.1"/>
</dbReference>
<organism evidence="3 4">
    <name type="scientific">Burkholderia savannae</name>
    <dbReference type="NCBI Taxonomy" id="1637837"/>
    <lineage>
        <taxon>Bacteria</taxon>
        <taxon>Pseudomonadati</taxon>
        <taxon>Pseudomonadota</taxon>
        <taxon>Betaproteobacteria</taxon>
        <taxon>Burkholderiales</taxon>
        <taxon>Burkholderiaceae</taxon>
        <taxon>Burkholderia</taxon>
        <taxon>pseudomallei group</taxon>
    </lineage>
</organism>
<proteinExistence type="inferred from homology"/>
<evidence type="ECO:0000256" key="2">
    <source>
        <dbReference type="SAM" id="MobiDB-lite"/>
    </source>
</evidence>